<protein>
    <submittedName>
        <fullName evidence="5">Methyltransferase domain-containing protein</fullName>
    </submittedName>
</protein>
<dbReference type="PANTHER" id="PTHR44942:SF4">
    <property type="entry name" value="METHYLTRANSFERASE TYPE 11 DOMAIN-CONTAINING PROTEIN"/>
    <property type="match status" value="1"/>
</dbReference>
<dbReference type="SUPFAM" id="SSF53335">
    <property type="entry name" value="S-adenosyl-L-methionine-dependent methyltransferases"/>
    <property type="match status" value="1"/>
</dbReference>
<dbReference type="InterPro" id="IPR029063">
    <property type="entry name" value="SAM-dependent_MTases_sf"/>
</dbReference>
<evidence type="ECO:0000313" key="5">
    <source>
        <dbReference type="EMBL" id="SIR88567.1"/>
    </source>
</evidence>
<organism evidence="5 6">
    <name type="scientific">Williamsia sterculiae</name>
    <dbReference type="NCBI Taxonomy" id="1344003"/>
    <lineage>
        <taxon>Bacteria</taxon>
        <taxon>Bacillati</taxon>
        <taxon>Actinomycetota</taxon>
        <taxon>Actinomycetes</taxon>
        <taxon>Mycobacteriales</taxon>
        <taxon>Nocardiaceae</taxon>
        <taxon>Williamsia</taxon>
    </lineage>
</organism>
<evidence type="ECO:0000256" key="1">
    <source>
        <dbReference type="ARBA" id="ARBA00008361"/>
    </source>
</evidence>
<evidence type="ECO:0000256" key="2">
    <source>
        <dbReference type="ARBA" id="ARBA00022603"/>
    </source>
</evidence>
<accession>A0A1N7EKG1</accession>
<dbReference type="RefSeq" id="WP_076477864.1">
    <property type="nucleotide sequence ID" value="NZ_FTNT01000003.1"/>
</dbReference>
<gene>
    <name evidence="5" type="ORF">SAMN05445060_1405</name>
</gene>
<comment type="similarity">
    <text evidence="1">Belongs to the methyltransferase superfamily.</text>
</comment>
<feature type="domain" description="Methyltransferase type 11" evidence="4">
    <location>
        <begin position="42"/>
        <end position="132"/>
    </location>
</feature>
<dbReference type="Gene3D" id="3.40.50.150">
    <property type="entry name" value="Vaccinia Virus protein VP39"/>
    <property type="match status" value="1"/>
</dbReference>
<evidence type="ECO:0000259" key="4">
    <source>
        <dbReference type="Pfam" id="PF08241"/>
    </source>
</evidence>
<dbReference type="InterPro" id="IPR013216">
    <property type="entry name" value="Methyltransf_11"/>
</dbReference>
<dbReference type="Pfam" id="PF08241">
    <property type="entry name" value="Methyltransf_11"/>
    <property type="match status" value="1"/>
</dbReference>
<dbReference type="Proteomes" id="UP000186218">
    <property type="component" value="Unassembled WGS sequence"/>
</dbReference>
<evidence type="ECO:0000313" key="6">
    <source>
        <dbReference type="Proteomes" id="UP000186218"/>
    </source>
</evidence>
<dbReference type="GO" id="GO:0008757">
    <property type="term" value="F:S-adenosylmethionine-dependent methyltransferase activity"/>
    <property type="evidence" value="ECO:0007669"/>
    <property type="project" value="InterPro"/>
</dbReference>
<dbReference type="AlphaFoldDB" id="A0A1N7EKG1"/>
<proteinExistence type="inferred from homology"/>
<keyword evidence="3 5" id="KW-0808">Transferase</keyword>
<dbReference type="PANTHER" id="PTHR44942">
    <property type="entry name" value="METHYLTRANSF_11 DOMAIN-CONTAINING PROTEIN"/>
    <property type="match status" value="1"/>
</dbReference>
<reference evidence="5 6" key="1">
    <citation type="submission" date="2017-01" db="EMBL/GenBank/DDBJ databases">
        <authorList>
            <person name="Mah S.A."/>
            <person name="Swanson W.J."/>
            <person name="Moy G.W."/>
            <person name="Vacquier V.D."/>
        </authorList>
    </citation>
    <scope>NUCLEOTIDE SEQUENCE [LARGE SCALE GENOMIC DNA]</scope>
    <source>
        <strain evidence="5 6">CPCC 203464</strain>
    </source>
</reference>
<keyword evidence="6" id="KW-1185">Reference proteome</keyword>
<evidence type="ECO:0000256" key="3">
    <source>
        <dbReference type="ARBA" id="ARBA00022679"/>
    </source>
</evidence>
<name>A0A1N7EKG1_9NOCA</name>
<dbReference type="CDD" id="cd02440">
    <property type="entry name" value="AdoMet_MTases"/>
    <property type="match status" value="1"/>
</dbReference>
<dbReference type="STRING" id="1344003.SAMN05445060_1405"/>
<dbReference type="InterPro" id="IPR051052">
    <property type="entry name" value="Diverse_substrate_MTase"/>
</dbReference>
<dbReference type="GO" id="GO:0032259">
    <property type="term" value="P:methylation"/>
    <property type="evidence" value="ECO:0007669"/>
    <property type="project" value="UniProtKB-KW"/>
</dbReference>
<keyword evidence="2 5" id="KW-0489">Methyltransferase</keyword>
<dbReference type="EMBL" id="FTNT01000003">
    <property type="protein sequence ID" value="SIR88567.1"/>
    <property type="molecule type" value="Genomic_DNA"/>
</dbReference>
<dbReference type="OrthoDB" id="9797252at2"/>
<sequence>MPTRARLFGSVAADYARYRLEYPPSVVDAIGRYTSGPLREAVEIGAGTGKATTLFTQSGIRVTATDPDDAMLDQLRQHVPASVVVIRASLEDLDTTRVSDLVYAAAALHWTDPAQRWQKVARLLRPDGTVAIMGGPVDLADPELAAMSRAARSPWLDEEHLAAPDGSFDHHWPAAELSESPLFTDVRQLTITRRPTVSSADYIGFLSTLSAYLQLSRADRRRALDAVADVLPERVDLHADIRLHLARRLGSARGPTHTESSDG</sequence>